<keyword evidence="1" id="KW-1133">Transmembrane helix</keyword>
<feature type="domain" description="DUF4789" evidence="2">
    <location>
        <begin position="78"/>
        <end position="140"/>
    </location>
</feature>
<feature type="transmembrane region" description="Helical" evidence="1">
    <location>
        <begin position="9"/>
        <end position="29"/>
    </location>
</feature>
<keyword evidence="4" id="KW-1185">Reference proteome</keyword>
<proteinExistence type="predicted"/>
<dbReference type="PANTHER" id="PTHR21177">
    <property type="entry name" value="IP06524P-RELATED"/>
    <property type="match status" value="1"/>
</dbReference>
<evidence type="ECO:0000259" key="2">
    <source>
        <dbReference type="Pfam" id="PF16033"/>
    </source>
</evidence>
<evidence type="ECO:0000313" key="3">
    <source>
        <dbReference type="EMBL" id="OXA51097.1"/>
    </source>
</evidence>
<dbReference type="Proteomes" id="UP000198287">
    <property type="component" value="Unassembled WGS sequence"/>
</dbReference>
<dbReference type="OrthoDB" id="6343486at2759"/>
<dbReference type="InterPro" id="IPR031993">
    <property type="entry name" value="DUF4789"/>
</dbReference>
<accession>A0A226E281</accession>
<protein>
    <recommendedName>
        <fullName evidence="2">DUF4789 domain-containing protein</fullName>
    </recommendedName>
</protein>
<organism evidence="3 4">
    <name type="scientific">Folsomia candida</name>
    <name type="common">Springtail</name>
    <dbReference type="NCBI Taxonomy" id="158441"/>
    <lineage>
        <taxon>Eukaryota</taxon>
        <taxon>Metazoa</taxon>
        <taxon>Ecdysozoa</taxon>
        <taxon>Arthropoda</taxon>
        <taxon>Hexapoda</taxon>
        <taxon>Collembola</taxon>
        <taxon>Entomobryomorpha</taxon>
        <taxon>Isotomoidea</taxon>
        <taxon>Isotomidae</taxon>
        <taxon>Proisotominae</taxon>
        <taxon>Folsomia</taxon>
    </lineage>
</organism>
<dbReference type="OMA" id="SIMGKCQ"/>
<name>A0A226E281_FOLCA</name>
<comment type="caution">
    <text evidence="3">The sequence shown here is derived from an EMBL/GenBank/DDBJ whole genome shotgun (WGS) entry which is preliminary data.</text>
</comment>
<dbReference type="PANTHER" id="PTHR21177:SF4">
    <property type="entry name" value="IP06524P"/>
    <property type="match status" value="1"/>
</dbReference>
<dbReference type="Pfam" id="PF16033">
    <property type="entry name" value="DUF4789"/>
    <property type="match status" value="1"/>
</dbReference>
<evidence type="ECO:0000313" key="4">
    <source>
        <dbReference type="Proteomes" id="UP000198287"/>
    </source>
</evidence>
<gene>
    <name evidence="3" type="ORF">Fcan01_14213</name>
</gene>
<sequence length="245" mass="26870">MPYSKTCKLVALGTIGVLAILVLVTLYSLRPSGRIKAVSLSRLCPNEGELMHRETSTCYPKETKGPCPNNLVLLGESGRSQHGECSCPYNLFNRTLLYDKATEECYFVFTQAFCPSGQWLSLRRDGTPFCEENYCLHHAANVTSGDPDADVSLKPAASSSFQYENVQWVPVHGGGCARLGFEEEGCPAGGVVRFHKDYIIPSCHTPPKRLNTNIGSIGVPASNCRLGSYPSIMGKCQPQFEFDFD</sequence>
<keyword evidence="1" id="KW-0812">Transmembrane</keyword>
<dbReference type="AlphaFoldDB" id="A0A226E281"/>
<reference evidence="3 4" key="1">
    <citation type="submission" date="2015-12" db="EMBL/GenBank/DDBJ databases">
        <title>The genome of Folsomia candida.</title>
        <authorList>
            <person name="Faddeeva A."/>
            <person name="Derks M.F."/>
            <person name="Anvar Y."/>
            <person name="Smit S."/>
            <person name="Van Straalen N."/>
            <person name="Roelofs D."/>
        </authorList>
    </citation>
    <scope>NUCLEOTIDE SEQUENCE [LARGE SCALE GENOMIC DNA]</scope>
    <source>
        <strain evidence="3 4">VU population</strain>
        <tissue evidence="3">Whole body</tissue>
    </source>
</reference>
<keyword evidence="1" id="KW-0472">Membrane</keyword>
<dbReference type="EMBL" id="LNIX01000008">
    <property type="protein sequence ID" value="OXA51097.1"/>
    <property type="molecule type" value="Genomic_DNA"/>
</dbReference>
<evidence type="ECO:0000256" key="1">
    <source>
        <dbReference type="SAM" id="Phobius"/>
    </source>
</evidence>